<proteinExistence type="inferred from homology"/>
<dbReference type="CDD" id="cd00778">
    <property type="entry name" value="ProRS_core_arch_euk"/>
    <property type="match status" value="1"/>
</dbReference>
<dbReference type="Gene3D" id="3.30.110.30">
    <property type="entry name" value="C-terminal domain of ProRS"/>
    <property type="match status" value="1"/>
</dbReference>
<sequence>MAEEKLPTRSENYSEWYNQLIQRAEMADYAPVRGCMVVRPYGWALWENMQQNLDKRFKETGHVNAAFPLLIPKSFLEKEKEHVEGFAPELAIVTIGGGQELEEPLVIRPTSETVIGYMYSKWIKSYRDLPVLINQWANVVRWEMRTRLFLRTLEFYWQEGHTAHATQKEAEEETLRMLDVYADFAEKEAAVPVIRGRKSATERFAGAKETYSIEAMMGDTRALQAGTSHFLGQNFAKAFDIQYLDLNNQLQHVWTTSWGLSTRFVGAIIMAHGDDQGLVLPPRLAPYQVVLIPIYKNDEERSKVMPVVEKLKAELSGFRLKVDDRSEVTPGFKFNDWELRGVPLRIEVGPKDVEKGTFAMARRDIPGRDGKSFVPQVNAARTVGDMLDQIQTGIFQKAVDFRKAHVFDPKSYDELKEVLQGGWAYSWWCGDAACEAKVKEDTKATTRNIPLDQEGGSGKCIVCGKPASEKVYFARAY</sequence>
<dbReference type="InterPro" id="IPR036621">
    <property type="entry name" value="Anticodon-bd_dom_sf"/>
</dbReference>
<dbReference type="PROSITE" id="PS50862">
    <property type="entry name" value="AA_TRNA_LIGASE_II"/>
    <property type="match status" value="1"/>
</dbReference>
<dbReference type="Pfam" id="PF03129">
    <property type="entry name" value="HGTP_anticodon"/>
    <property type="match status" value="1"/>
</dbReference>
<dbReference type="AlphaFoldDB" id="A0A0P6WRJ4"/>
<evidence type="ECO:0000256" key="8">
    <source>
        <dbReference type="ARBA" id="ARBA00060806"/>
    </source>
</evidence>
<evidence type="ECO:0000256" key="5">
    <source>
        <dbReference type="ARBA" id="ARBA00022917"/>
    </source>
</evidence>
<reference evidence="11 12" key="1">
    <citation type="submission" date="2015-07" db="EMBL/GenBank/DDBJ databases">
        <title>Genome sequence of Leptolinea tardivitalis DSM 16556.</title>
        <authorList>
            <person name="Hemp J."/>
            <person name="Ward L.M."/>
            <person name="Pace L.A."/>
            <person name="Fischer W.W."/>
        </authorList>
    </citation>
    <scope>NUCLEOTIDE SEQUENCE [LARGE SCALE GENOMIC DNA]</scope>
    <source>
        <strain evidence="11 12">YMTK-2</strain>
    </source>
</reference>
<dbReference type="STRING" id="229920.ADM99_08680"/>
<name>A0A0P6WRJ4_9CHLR</name>
<dbReference type="GO" id="GO:0017101">
    <property type="term" value="C:aminoacyl-tRNA synthetase multienzyme complex"/>
    <property type="evidence" value="ECO:0007669"/>
    <property type="project" value="TreeGrafter"/>
</dbReference>
<dbReference type="SUPFAM" id="SSF52954">
    <property type="entry name" value="Class II aaRS ABD-related"/>
    <property type="match status" value="1"/>
</dbReference>
<dbReference type="InterPro" id="IPR002314">
    <property type="entry name" value="aa-tRNA-synt_IIb"/>
</dbReference>
<dbReference type="Gene3D" id="3.30.930.10">
    <property type="entry name" value="Bira Bifunctional Protein, Domain 2"/>
    <property type="match status" value="1"/>
</dbReference>
<dbReference type="SMART" id="SM00946">
    <property type="entry name" value="ProRS-C_1"/>
    <property type="match status" value="1"/>
</dbReference>
<comment type="subcellular location">
    <subcellularLocation>
        <location evidence="9">Cytoplasm</location>
    </subcellularLocation>
</comment>
<evidence type="ECO:0000256" key="1">
    <source>
        <dbReference type="ARBA" id="ARBA00022490"/>
    </source>
</evidence>
<dbReference type="Gene3D" id="3.40.50.800">
    <property type="entry name" value="Anticodon-binding domain"/>
    <property type="match status" value="1"/>
</dbReference>
<dbReference type="Proteomes" id="UP000050430">
    <property type="component" value="Unassembled WGS sequence"/>
</dbReference>
<gene>
    <name evidence="9" type="primary">proS</name>
    <name evidence="11" type="ORF">ADM99_08680</name>
</gene>
<feature type="domain" description="Aminoacyl-transfer RNA synthetases class-II family profile" evidence="10">
    <location>
        <begin position="15"/>
        <end position="281"/>
    </location>
</feature>
<dbReference type="InterPro" id="IPR006195">
    <property type="entry name" value="aa-tRNA-synth_II"/>
</dbReference>
<dbReference type="GO" id="GO:0004827">
    <property type="term" value="F:proline-tRNA ligase activity"/>
    <property type="evidence" value="ECO:0007669"/>
    <property type="project" value="UniProtKB-UniRule"/>
</dbReference>
<dbReference type="CDD" id="cd00862">
    <property type="entry name" value="ProRS_anticodon_zinc"/>
    <property type="match status" value="1"/>
</dbReference>
<protein>
    <recommendedName>
        <fullName evidence="9">Proline--tRNA ligase</fullName>
        <ecNumber evidence="9">6.1.1.15</ecNumber>
    </recommendedName>
    <alternativeName>
        <fullName evidence="9">Prolyl-tRNA synthetase</fullName>
        <shortName evidence="9">ProRS</shortName>
    </alternativeName>
</protein>
<keyword evidence="4 9" id="KW-0067">ATP-binding</keyword>
<evidence type="ECO:0000256" key="7">
    <source>
        <dbReference type="ARBA" id="ARBA00047671"/>
    </source>
</evidence>
<dbReference type="InterPro" id="IPR017449">
    <property type="entry name" value="Pro-tRNA_synth_II"/>
</dbReference>
<dbReference type="PANTHER" id="PTHR43382:SF2">
    <property type="entry name" value="BIFUNCTIONAL GLUTAMATE_PROLINE--TRNA LIGASE"/>
    <property type="match status" value="1"/>
</dbReference>
<comment type="similarity">
    <text evidence="8 9">Belongs to the class-II aminoacyl-tRNA synthetase family. ProS type 3 subfamily.</text>
</comment>
<dbReference type="InterPro" id="IPR004499">
    <property type="entry name" value="Pro-tRNA-ligase_IIa_arc-type"/>
</dbReference>
<dbReference type="Pfam" id="PF09180">
    <property type="entry name" value="ProRS-C_1"/>
    <property type="match status" value="1"/>
</dbReference>
<dbReference type="PATRIC" id="fig|229920.5.peg.1637"/>
<keyword evidence="2 9" id="KW-0436">Ligase</keyword>
<evidence type="ECO:0000256" key="3">
    <source>
        <dbReference type="ARBA" id="ARBA00022741"/>
    </source>
</evidence>
<dbReference type="SUPFAM" id="SSF64586">
    <property type="entry name" value="C-terminal domain of ProRS"/>
    <property type="match status" value="1"/>
</dbReference>
<dbReference type="InterPro" id="IPR004154">
    <property type="entry name" value="Anticodon-bd"/>
</dbReference>
<keyword evidence="3 9" id="KW-0547">Nucleotide-binding</keyword>
<dbReference type="FunFam" id="3.30.930.10:FF:000023">
    <property type="entry name" value="Proline--tRNA ligase"/>
    <property type="match status" value="1"/>
</dbReference>
<dbReference type="Pfam" id="PF00587">
    <property type="entry name" value="tRNA-synt_2b"/>
    <property type="match status" value="1"/>
</dbReference>
<evidence type="ECO:0000256" key="9">
    <source>
        <dbReference type="HAMAP-Rule" id="MF_01571"/>
    </source>
</evidence>
<dbReference type="RefSeq" id="WP_062420129.1">
    <property type="nucleotide sequence ID" value="NZ_BBYA01000001.1"/>
</dbReference>
<dbReference type="PRINTS" id="PR01046">
    <property type="entry name" value="TRNASYNTHPRO"/>
</dbReference>
<comment type="domain">
    <text evidence="9">Consists of three domains: the N-terminal catalytic domain, the anticodon-binding domain and the C-terminal extension.</text>
</comment>
<dbReference type="GO" id="GO:0006433">
    <property type="term" value="P:prolyl-tRNA aminoacylation"/>
    <property type="evidence" value="ECO:0007669"/>
    <property type="project" value="UniProtKB-UniRule"/>
</dbReference>
<evidence type="ECO:0000313" key="12">
    <source>
        <dbReference type="Proteomes" id="UP000050430"/>
    </source>
</evidence>
<dbReference type="OrthoDB" id="9809052at2"/>
<evidence type="ECO:0000259" key="10">
    <source>
        <dbReference type="PROSITE" id="PS50862"/>
    </source>
</evidence>
<dbReference type="HAMAP" id="MF_01571">
    <property type="entry name" value="Pro_tRNA_synth_type3"/>
    <property type="match status" value="1"/>
</dbReference>
<accession>A0A0P6WRJ4</accession>
<comment type="function">
    <text evidence="9">Catalyzes the attachment of proline to tRNA(Pro) in a two-step reaction: proline is first activated by ATP to form Pro-AMP and then transferred to the acceptor end of tRNA(Pro).</text>
</comment>
<dbReference type="InterPro" id="IPR045864">
    <property type="entry name" value="aa-tRNA-synth_II/BPL/LPL"/>
</dbReference>
<comment type="caution">
    <text evidence="11">The sequence shown here is derived from an EMBL/GenBank/DDBJ whole genome shotgun (WGS) entry which is preliminary data.</text>
</comment>
<keyword evidence="5 9" id="KW-0648">Protein biosynthesis</keyword>
<comment type="subunit">
    <text evidence="9">Homodimer.</text>
</comment>
<dbReference type="InterPro" id="IPR002316">
    <property type="entry name" value="Pro-tRNA-ligase_IIa"/>
</dbReference>
<keyword evidence="6 9" id="KW-0030">Aminoacyl-tRNA synthetase</keyword>
<evidence type="ECO:0000256" key="4">
    <source>
        <dbReference type="ARBA" id="ARBA00022840"/>
    </source>
</evidence>
<dbReference type="InterPro" id="IPR016061">
    <property type="entry name" value="Pro-tRNA_ligase_II_C"/>
</dbReference>
<comment type="catalytic activity">
    <reaction evidence="7 9">
        <text>tRNA(Pro) + L-proline + ATP = L-prolyl-tRNA(Pro) + AMP + diphosphate</text>
        <dbReference type="Rhea" id="RHEA:14305"/>
        <dbReference type="Rhea" id="RHEA-COMP:9700"/>
        <dbReference type="Rhea" id="RHEA-COMP:9702"/>
        <dbReference type="ChEBI" id="CHEBI:30616"/>
        <dbReference type="ChEBI" id="CHEBI:33019"/>
        <dbReference type="ChEBI" id="CHEBI:60039"/>
        <dbReference type="ChEBI" id="CHEBI:78442"/>
        <dbReference type="ChEBI" id="CHEBI:78532"/>
        <dbReference type="ChEBI" id="CHEBI:456215"/>
        <dbReference type="EC" id="6.1.1.15"/>
    </reaction>
</comment>
<keyword evidence="1 9" id="KW-0963">Cytoplasm</keyword>
<dbReference type="GO" id="GO:0005524">
    <property type="term" value="F:ATP binding"/>
    <property type="evidence" value="ECO:0007669"/>
    <property type="project" value="UniProtKB-UniRule"/>
</dbReference>
<dbReference type="NCBIfam" id="TIGR00408">
    <property type="entry name" value="proS_fam_I"/>
    <property type="match status" value="1"/>
</dbReference>
<dbReference type="EC" id="6.1.1.15" evidence="9"/>
<dbReference type="SUPFAM" id="SSF55681">
    <property type="entry name" value="Class II aaRS and biotin synthetases"/>
    <property type="match status" value="1"/>
</dbReference>
<dbReference type="InterPro" id="IPR033721">
    <property type="entry name" value="ProRS_core_arch_euk"/>
</dbReference>
<evidence type="ECO:0000313" key="11">
    <source>
        <dbReference type="EMBL" id="KPL71557.1"/>
    </source>
</evidence>
<dbReference type="EMBL" id="LGCK01000010">
    <property type="protein sequence ID" value="KPL71557.1"/>
    <property type="molecule type" value="Genomic_DNA"/>
</dbReference>
<dbReference type="GO" id="GO:0005737">
    <property type="term" value="C:cytoplasm"/>
    <property type="evidence" value="ECO:0007669"/>
    <property type="project" value="UniProtKB-SubCell"/>
</dbReference>
<organism evidence="11 12">
    <name type="scientific">Leptolinea tardivitalis</name>
    <dbReference type="NCBI Taxonomy" id="229920"/>
    <lineage>
        <taxon>Bacteria</taxon>
        <taxon>Bacillati</taxon>
        <taxon>Chloroflexota</taxon>
        <taxon>Anaerolineae</taxon>
        <taxon>Anaerolineales</taxon>
        <taxon>Anaerolineaceae</taxon>
        <taxon>Leptolinea</taxon>
    </lineage>
</organism>
<dbReference type="PANTHER" id="PTHR43382">
    <property type="entry name" value="PROLYL-TRNA SYNTHETASE"/>
    <property type="match status" value="1"/>
</dbReference>
<keyword evidence="12" id="KW-1185">Reference proteome</keyword>
<evidence type="ECO:0000256" key="6">
    <source>
        <dbReference type="ARBA" id="ARBA00023146"/>
    </source>
</evidence>
<evidence type="ECO:0000256" key="2">
    <source>
        <dbReference type="ARBA" id="ARBA00022598"/>
    </source>
</evidence>